<name>A0A4Y2A934_ARAVE</name>
<evidence type="ECO:0000313" key="2">
    <source>
        <dbReference type="EMBL" id="GBL75434.1"/>
    </source>
</evidence>
<reference evidence="2 3" key="1">
    <citation type="journal article" date="2019" name="Sci. Rep.">
        <title>Orb-weaving spider Araneus ventricosus genome elucidates the spidroin gene catalogue.</title>
        <authorList>
            <person name="Kono N."/>
            <person name="Nakamura H."/>
            <person name="Ohtoshi R."/>
            <person name="Moran D.A.P."/>
            <person name="Shinohara A."/>
            <person name="Yoshida Y."/>
            <person name="Fujiwara M."/>
            <person name="Mori M."/>
            <person name="Tomita M."/>
            <person name="Arakawa K."/>
        </authorList>
    </citation>
    <scope>NUCLEOTIDE SEQUENCE [LARGE SCALE GENOMIC DNA]</scope>
</reference>
<dbReference type="AlphaFoldDB" id="A0A4Y2A934"/>
<sequence>MESSDPKSETLPLGHLENREISSRDGICNPNGCDMQHLYQLVYAERKNSTGTTPSVRLVRKRLKRNALTNSVNIYVYRQEKKEQMLSTSIYLTISATVN</sequence>
<evidence type="ECO:0000313" key="3">
    <source>
        <dbReference type="Proteomes" id="UP000499080"/>
    </source>
</evidence>
<organism evidence="2 3">
    <name type="scientific">Araneus ventricosus</name>
    <name type="common">Orbweaver spider</name>
    <name type="synonym">Epeira ventricosa</name>
    <dbReference type="NCBI Taxonomy" id="182803"/>
    <lineage>
        <taxon>Eukaryota</taxon>
        <taxon>Metazoa</taxon>
        <taxon>Ecdysozoa</taxon>
        <taxon>Arthropoda</taxon>
        <taxon>Chelicerata</taxon>
        <taxon>Arachnida</taxon>
        <taxon>Araneae</taxon>
        <taxon>Araneomorphae</taxon>
        <taxon>Entelegynae</taxon>
        <taxon>Araneoidea</taxon>
        <taxon>Araneidae</taxon>
        <taxon>Araneus</taxon>
    </lineage>
</organism>
<gene>
    <name evidence="2" type="ORF">AVEN_194618_1</name>
</gene>
<dbReference type="EMBL" id="BGPR01000007">
    <property type="protein sequence ID" value="GBL75434.1"/>
    <property type="molecule type" value="Genomic_DNA"/>
</dbReference>
<protein>
    <submittedName>
        <fullName evidence="2">Uncharacterized protein</fullName>
    </submittedName>
</protein>
<feature type="region of interest" description="Disordered" evidence="1">
    <location>
        <begin position="1"/>
        <end position="25"/>
    </location>
</feature>
<accession>A0A4Y2A934</accession>
<keyword evidence="3" id="KW-1185">Reference proteome</keyword>
<comment type="caution">
    <text evidence="2">The sequence shown here is derived from an EMBL/GenBank/DDBJ whole genome shotgun (WGS) entry which is preliminary data.</text>
</comment>
<dbReference type="Proteomes" id="UP000499080">
    <property type="component" value="Unassembled WGS sequence"/>
</dbReference>
<proteinExistence type="predicted"/>
<evidence type="ECO:0000256" key="1">
    <source>
        <dbReference type="SAM" id="MobiDB-lite"/>
    </source>
</evidence>